<dbReference type="Pfam" id="PF00732">
    <property type="entry name" value="GMC_oxred_N"/>
    <property type="match status" value="1"/>
</dbReference>
<feature type="domain" description="Glucose-methanol-choline oxidoreductase C-terminal" evidence="7">
    <location>
        <begin position="391"/>
        <end position="517"/>
    </location>
</feature>
<evidence type="ECO:0000256" key="3">
    <source>
        <dbReference type="ARBA" id="ARBA00022630"/>
    </source>
</evidence>
<sequence length="531" mass="58872">MPIQDLRSIDSTTSLKADLCIVGSGPAGYAIARNLKDSGLDILLIESGGLDMNDETEALNAVEDVGTTITNARCRVLGGTTEAPHWGNRCISFDDIDYEERPWVPHSGWPIGHEAVAPYLEQASDYLGAGRQIAPRAKLAEGKDIASLPRLNEDKVRYIWWNFGRTEGRKPVRYNEVLKADSTGLNILIHATVSQIILTPSERAIESIEVSDAEGRRRTIRTRAVVLCAGGLENPRILLYSNKQKRNGIGNDHDQVGRYLMDHPRDKSMAVTFDPRQATTFWSLFGPFRYESGAGRRPFVRGFVLSPDYQRRHELLNCAAWPEEEMAHEDPLRAAVRLVRNRSSDRKADVGAILGNADYLARALHSSLVSRDPIRRKPEKIGLYVGSEQVPDPDSRVTLTDRLDRLSLPVPRTDWRINAREVESQIALSRHIAEECRRVHGLDARLADWVQDWKGNVDFLTDGCHPTATTKMSADPRSGVVDPDCQVHGVEGLYVAGSSTFPTAGHANPTLMIVALALRLAHHLRGKLAAA</sequence>
<dbReference type="PANTHER" id="PTHR42784:SF1">
    <property type="entry name" value="PYRANOSE 2-OXIDASE"/>
    <property type="match status" value="1"/>
</dbReference>
<dbReference type="Pfam" id="PF05199">
    <property type="entry name" value="GMC_oxred_C"/>
    <property type="match status" value="1"/>
</dbReference>
<name>A0ABW2BFW0_9HYPH</name>
<dbReference type="InterPro" id="IPR007867">
    <property type="entry name" value="GMC_OxRtase_C"/>
</dbReference>
<proteinExistence type="inferred from homology"/>
<dbReference type="RefSeq" id="WP_378968083.1">
    <property type="nucleotide sequence ID" value="NZ_JBHSWN010000001.1"/>
</dbReference>
<evidence type="ECO:0000256" key="4">
    <source>
        <dbReference type="ARBA" id="ARBA00022827"/>
    </source>
</evidence>
<dbReference type="PANTHER" id="PTHR42784">
    <property type="entry name" value="PYRANOSE 2-OXIDASE"/>
    <property type="match status" value="1"/>
</dbReference>
<evidence type="ECO:0000313" key="9">
    <source>
        <dbReference type="Proteomes" id="UP001596292"/>
    </source>
</evidence>
<organism evidence="8 9">
    <name type="scientific">Methylobacterium komagatae</name>
    <dbReference type="NCBI Taxonomy" id="374425"/>
    <lineage>
        <taxon>Bacteria</taxon>
        <taxon>Pseudomonadati</taxon>
        <taxon>Pseudomonadota</taxon>
        <taxon>Alphaproteobacteria</taxon>
        <taxon>Hyphomicrobiales</taxon>
        <taxon>Methylobacteriaceae</taxon>
        <taxon>Methylobacterium</taxon>
    </lineage>
</organism>
<evidence type="ECO:0000256" key="1">
    <source>
        <dbReference type="ARBA" id="ARBA00001974"/>
    </source>
</evidence>
<evidence type="ECO:0000259" key="6">
    <source>
        <dbReference type="Pfam" id="PF00732"/>
    </source>
</evidence>
<keyword evidence="5" id="KW-0560">Oxidoreductase</keyword>
<keyword evidence="3" id="KW-0285">Flavoprotein</keyword>
<dbReference type="InterPro" id="IPR000172">
    <property type="entry name" value="GMC_OxRdtase_N"/>
</dbReference>
<keyword evidence="4" id="KW-0274">FAD</keyword>
<dbReference type="InterPro" id="IPR036188">
    <property type="entry name" value="FAD/NAD-bd_sf"/>
</dbReference>
<comment type="caution">
    <text evidence="8">The sequence shown here is derived from an EMBL/GenBank/DDBJ whole genome shotgun (WGS) entry which is preliminary data.</text>
</comment>
<gene>
    <name evidence="8" type="ORF">ACFQE0_06250</name>
</gene>
<dbReference type="InterPro" id="IPR051473">
    <property type="entry name" value="P2Ox-like"/>
</dbReference>
<evidence type="ECO:0000259" key="7">
    <source>
        <dbReference type="Pfam" id="PF05199"/>
    </source>
</evidence>
<dbReference type="EMBL" id="JBHSWN010000001">
    <property type="protein sequence ID" value="MFC6789263.1"/>
    <property type="molecule type" value="Genomic_DNA"/>
</dbReference>
<comment type="similarity">
    <text evidence="2">Belongs to the GMC oxidoreductase family.</text>
</comment>
<comment type="cofactor">
    <cofactor evidence="1">
        <name>FAD</name>
        <dbReference type="ChEBI" id="CHEBI:57692"/>
    </cofactor>
</comment>
<protein>
    <submittedName>
        <fullName evidence="8">GMC oxidoreductase</fullName>
    </submittedName>
</protein>
<reference evidence="9" key="1">
    <citation type="journal article" date="2019" name="Int. J. Syst. Evol. Microbiol.">
        <title>The Global Catalogue of Microorganisms (GCM) 10K type strain sequencing project: providing services to taxonomists for standard genome sequencing and annotation.</title>
        <authorList>
            <consortium name="The Broad Institute Genomics Platform"/>
            <consortium name="The Broad Institute Genome Sequencing Center for Infectious Disease"/>
            <person name="Wu L."/>
            <person name="Ma J."/>
        </authorList>
    </citation>
    <scope>NUCLEOTIDE SEQUENCE [LARGE SCALE GENOMIC DNA]</scope>
    <source>
        <strain evidence="9">CCUG 48316</strain>
    </source>
</reference>
<accession>A0ABW2BFW0</accession>
<dbReference type="SUPFAM" id="SSF51905">
    <property type="entry name" value="FAD/NAD(P)-binding domain"/>
    <property type="match status" value="1"/>
</dbReference>
<evidence type="ECO:0000256" key="5">
    <source>
        <dbReference type="ARBA" id="ARBA00023002"/>
    </source>
</evidence>
<dbReference type="Proteomes" id="UP001596292">
    <property type="component" value="Unassembled WGS sequence"/>
</dbReference>
<dbReference type="Gene3D" id="3.50.50.60">
    <property type="entry name" value="FAD/NAD(P)-binding domain"/>
    <property type="match status" value="2"/>
</dbReference>
<keyword evidence="9" id="KW-1185">Reference proteome</keyword>
<evidence type="ECO:0000313" key="8">
    <source>
        <dbReference type="EMBL" id="MFC6789263.1"/>
    </source>
</evidence>
<feature type="domain" description="Glucose-methanol-choline oxidoreductase N-terminal" evidence="6">
    <location>
        <begin position="160"/>
        <end position="264"/>
    </location>
</feature>
<evidence type="ECO:0000256" key="2">
    <source>
        <dbReference type="ARBA" id="ARBA00010790"/>
    </source>
</evidence>